<proteinExistence type="predicted"/>
<name>A0ABD5SPW5_9EURY</name>
<accession>A0ABD5SPW5</accession>
<evidence type="ECO:0000313" key="3">
    <source>
        <dbReference type="Proteomes" id="UP001596383"/>
    </source>
</evidence>
<sequence>MPRGQGQHRDRTATPAGSFLWSGSSDTRVANNLSNISDESSIFKPVSSADWDTLLTDLIEDGQIEGQDQLTNKNPTSRVKLLLRYYYVLTQQRPTNPDEMSVDHIIPSKEFESTVEEELQRYEHHIANLAELPSRDNSTKGDKSLDEISDPWLMSQVSQYTGIDEEEFDKYCDITDIEELVEVRGKRLKEEFLEGRRFLLDVK</sequence>
<evidence type="ECO:0000256" key="1">
    <source>
        <dbReference type="SAM" id="MobiDB-lite"/>
    </source>
</evidence>
<dbReference type="Proteomes" id="UP001596383">
    <property type="component" value="Unassembled WGS sequence"/>
</dbReference>
<dbReference type="EMBL" id="JBHSWV010000319">
    <property type="protein sequence ID" value="MFC6767057.1"/>
    <property type="molecule type" value="Genomic_DNA"/>
</dbReference>
<feature type="region of interest" description="Disordered" evidence="1">
    <location>
        <begin position="1"/>
        <end position="24"/>
    </location>
</feature>
<comment type="caution">
    <text evidence="2">The sequence shown here is derived from an EMBL/GenBank/DDBJ whole genome shotgun (WGS) entry which is preliminary data.</text>
</comment>
<dbReference type="AlphaFoldDB" id="A0ABD5SPW5"/>
<reference evidence="2 3" key="1">
    <citation type="journal article" date="2019" name="Int. J. Syst. Evol. Microbiol.">
        <title>The Global Catalogue of Microorganisms (GCM) 10K type strain sequencing project: providing services to taxonomists for standard genome sequencing and annotation.</title>
        <authorList>
            <consortium name="The Broad Institute Genomics Platform"/>
            <consortium name="The Broad Institute Genome Sequencing Center for Infectious Disease"/>
            <person name="Wu L."/>
            <person name="Ma J."/>
        </authorList>
    </citation>
    <scope>NUCLEOTIDE SEQUENCE [LARGE SCALE GENOMIC DNA]</scope>
    <source>
        <strain evidence="2 3">LMG 29247</strain>
    </source>
</reference>
<protein>
    <submittedName>
        <fullName evidence="2">DUF1524 domain-containing protein</fullName>
    </submittedName>
</protein>
<evidence type="ECO:0000313" key="2">
    <source>
        <dbReference type="EMBL" id="MFC6767057.1"/>
    </source>
</evidence>
<gene>
    <name evidence="2" type="ORF">ACFQE6_19375</name>
</gene>
<keyword evidence="3" id="KW-1185">Reference proteome</keyword>
<organism evidence="2 3">
    <name type="scientific">Natrinema soli</name>
    <dbReference type="NCBI Taxonomy" id="1930624"/>
    <lineage>
        <taxon>Archaea</taxon>
        <taxon>Methanobacteriati</taxon>
        <taxon>Methanobacteriota</taxon>
        <taxon>Stenosarchaea group</taxon>
        <taxon>Halobacteria</taxon>
        <taxon>Halobacteriales</taxon>
        <taxon>Natrialbaceae</taxon>
        <taxon>Natrinema</taxon>
    </lineage>
</organism>
<dbReference type="RefSeq" id="WP_273739987.1">
    <property type="nucleotide sequence ID" value="NZ_JAQIVI010000319.1"/>
</dbReference>